<dbReference type="CDD" id="cd06189">
    <property type="entry name" value="flavin_oxioreductase"/>
    <property type="match status" value="1"/>
</dbReference>
<dbReference type="InterPro" id="IPR001433">
    <property type="entry name" value="OxRdtase_FAD/NAD-bd"/>
</dbReference>
<proteinExistence type="predicted"/>
<dbReference type="SUPFAM" id="SSF54292">
    <property type="entry name" value="2Fe-2S ferredoxin-like"/>
    <property type="match status" value="1"/>
</dbReference>
<organism evidence="3">
    <name type="scientific">hydrothermal vent metagenome</name>
    <dbReference type="NCBI Taxonomy" id="652676"/>
    <lineage>
        <taxon>unclassified sequences</taxon>
        <taxon>metagenomes</taxon>
        <taxon>ecological metagenomes</taxon>
    </lineage>
</organism>
<gene>
    <name evidence="3" type="ORF">MNBD_GAMMA11-278</name>
</gene>
<dbReference type="InterPro" id="IPR039261">
    <property type="entry name" value="FNR_nucleotide-bd"/>
</dbReference>
<sequence>MGYNVKIQPADLEFRVSAGETILESAIKSNVYLEHSCMDGSCGTCKAKLIQGSVSQLGETAVLSEDDVKKGFILTCCSQALSNIELVVNYYPELTVIKRTIQPCKVDELSFPASDVAILKLRIPPTAKFKFLAGQYIQLIIKGERRSYSIANISETYEGIELHIRKVIRGVFSDYIFNELKVNQLLRLEGPMGTFFVRKGNAPVIFLAGGTGFAPVKSMVEQLIKENTNRKIFIYWGSTTESGFYSDEAKIWQNQHENIKYIPVLSGTDSYRGRKGLVHRAVLEDLNDLIEYEVYACGSPIMIEAARKDFILNGLKPGNFYSDAFVSSDKKVAINRANR</sequence>
<dbReference type="InterPro" id="IPR036010">
    <property type="entry name" value="2Fe-2S_ferredoxin-like_sf"/>
</dbReference>
<protein>
    <submittedName>
        <fullName evidence="3">CDP-6-deoxy-delta-3,4-glucoseen reductase-like</fullName>
    </submittedName>
</protein>
<feature type="domain" description="FAD-binding FR-type" evidence="2">
    <location>
        <begin position="99"/>
        <end position="198"/>
    </location>
</feature>
<dbReference type="InterPro" id="IPR001041">
    <property type="entry name" value="2Fe-2S_ferredoxin-type"/>
</dbReference>
<feature type="domain" description="2Fe-2S ferredoxin-type" evidence="1">
    <location>
        <begin position="3"/>
        <end position="94"/>
    </location>
</feature>
<dbReference type="CDD" id="cd00207">
    <property type="entry name" value="fer2"/>
    <property type="match status" value="1"/>
</dbReference>
<dbReference type="PROSITE" id="PS51384">
    <property type="entry name" value="FAD_FR"/>
    <property type="match status" value="1"/>
</dbReference>
<evidence type="ECO:0000259" key="2">
    <source>
        <dbReference type="PROSITE" id="PS51384"/>
    </source>
</evidence>
<dbReference type="GO" id="GO:0051537">
    <property type="term" value="F:2 iron, 2 sulfur cluster binding"/>
    <property type="evidence" value="ECO:0007669"/>
    <property type="project" value="InterPro"/>
</dbReference>
<dbReference type="Pfam" id="PF00175">
    <property type="entry name" value="NAD_binding_1"/>
    <property type="match status" value="1"/>
</dbReference>
<dbReference type="SUPFAM" id="SSF63380">
    <property type="entry name" value="Riboflavin synthase domain-like"/>
    <property type="match status" value="1"/>
</dbReference>
<dbReference type="InterPro" id="IPR008333">
    <property type="entry name" value="Cbr1-like_FAD-bd_dom"/>
</dbReference>
<accession>A0A3B0X8A9</accession>
<dbReference type="Pfam" id="PF00111">
    <property type="entry name" value="Fer2"/>
    <property type="match status" value="1"/>
</dbReference>
<dbReference type="InterPro" id="IPR017927">
    <property type="entry name" value="FAD-bd_FR_type"/>
</dbReference>
<dbReference type="Pfam" id="PF00970">
    <property type="entry name" value="FAD_binding_6"/>
    <property type="match status" value="1"/>
</dbReference>
<dbReference type="InterPro" id="IPR001709">
    <property type="entry name" value="Flavoprot_Pyr_Nucl_cyt_Rdtase"/>
</dbReference>
<dbReference type="PANTHER" id="PTHR47354:SF5">
    <property type="entry name" value="PROTEIN RFBI"/>
    <property type="match status" value="1"/>
</dbReference>
<evidence type="ECO:0000259" key="1">
    <source>
        <dbReference type="PROSITE" id="PS51085"/>
    </source>
</evidence>
<dbReference type="InterPro" id="IPR017938">
    <property type="entry name" value="Riboflavin_synthase-like_b-brl"/>
</dbReference>
<dbReference type="PRINTS" id="PR00410">
    <property type="entry name" value="PHEHYDRXLASE"/>
</dbReference>
<dbReference type="PANTHER" id="PTHR47354">
    <property type="entry name" value="NADH OXIDOREDUCTASE HCR"/>
    <property type="match status" value="1"/>
</dbReference>
<name>A0A3B0X8A9_9ZZZZ</name>
<dbReference type="InterPro" id="IPR050415">
    <property type="entry name" value="MRET"/>
</dbReference>
<dbReference type="SUPFAM" id="SSF52343">
    <property type="entry name" value="Ferredoxin reductase-like, C-terminal NADP-linked domain"/>
    <property type="match status" value="1"/>
</dbReference>
<dbReference type="AlphaFoldDB" id="A0A3B0X8A9"/>
<dbReference type="InterPro" id="IPR006058">
    <property type="entry name" value="2Fe2S_fd_BS"/>
</dbReference>
<dbReference type="EMBL" id="UOFG01000235">
    <property type="protein sequence ID" value="VAW64545.1"/>
    <property type="molecule type" value="Genomic_DNA"/>
</dbReference>
<dbReference type="Gene3D" id="3.40.50.80">
    <property type="entry name" value="Nucleotide-binding domain of ferredoxin-NADP reductase (FNR) module"/>
    <property type="match status" value="1"/>
</dbReference>
<dbReference type="PRINTS" id="PR00371">
    <property type="entry name" value="FPNCR"/>
</dbReference>
<dbReference type="PROSITE" id="PS00197">
    <property type="entry name" value="2FE2S_FER_1"/>
    <property type="match status" value="1"/>
</dbReference>
<dbReference type="PROSITE" id="PS51085">
    <property type="entry name" value="2FE2S_FER_2"/>
    <property type="match status" value="1"/>
</dbReference>
<evidence type="ECO:0000313" key="3">
    <source>
        <dbReference type="EMBL" id="VAW64545.1"/>
    </source>
</evidence>
<dbReference type="Gene3D" id="2.40.30.10">
    <property type="entry name" value="Translation factors"/>
    <property type="match status" value="1"/>
</dbReference>
<dbReference type="Gene3D" id="3.10.20.30">
    <property type="match status" value="1"/>
</dbReference>
<reference evidence="3" key="1">
    <citation type="submission" date="2018-06" db="EMBL/GenBank/DDBJ databases">
        <authorList>
            <person name="Zhirakovskaya E."/>
        </authorList>
    </citation>
    <scope>NUCLEOTIDE SEQUENCE</scope>
</reference>
<dbReference type="GO" id="GO:0016491">
    <property type="term" value="F:oxidoreductase activity"/>
    <property type="evidence" value="ECO:0007669"/>
    <property type="project" value="InterPro"/>
</dbReference>
<dbReference type="InterPro" id="IPR012675">
    <property type="entry name" value="Beta-grasp_dom_sf"/>
</dbReference>